<gene>
    <name evidence="1" type="ORF">I7I51_09015</name>
</gene>
<proteinExistence type="predicted"/>
<dbReference type="EMBL" id="CP069109">
    <property type="protein sequence ID" value="QSS59579.1"/>
    <property type="molecule type" value="Genomic_DNA"/>
</dbReference>
<sequence length="139" mass="15794">MQDAAAAIIYKSLDGVGSSYSDTVVCDLLEIAETEMGYKASEDPLSDRILWLAVQRLEKLQKSGRFVSLLQEHQELAMHLCMRAGSKSWNNRRKSYAGRAGRQDLFMVLLEHLGNPIFNKQDVAQRKPHPSKQWWMTGV</sequence>
<evidence type="ECO:0000313" key="1">
    <source>
        <dbReference type="EMBL" id="QSS59579.1"/>
    </source>
</evidence>
<name>A0A8A1M0I5_AJECA</name>
<accession>A0A8A1M0I5</accession>
<protein>
    <submittedName>
        <fullName evidence="1">Uncharacterized protein</fullName>
    </submittedName>
</protein>
<dbReference type="Proteomes" id="UP000663671">
    <property type="component" value="Chromosome 2"/>
</dbReference>
<dbReference type="AlphaFoldDB" id="A0A8A1M0I5"/>
<evidence type="ECO:0000313" key="2">
    <source>
        <dbReference type="Proteomes" id="UP000663671"/>
    </source>
</evidence>
<reference evidence="1" key="1">
    <citation type="submission" date="2021-01" db="EMBL/GenBank/DDBJ databases">
        <title>Chromosome-level genome assembly of a human fungal pathogen reveals clustering of transcriptionally co-regulated genes.</title>
        <authorList>
            <person name="Voorhies M."/>
            <person name="Cohen S."/>
            <person name="Shea T.P."/>
            <person name="Petrus S."/>
            <person name="Munoz J.F."/>
            <person name="Poplawski S."/>
            <person name="Goldman W.E."/>
            <person name="Michael T."/>
            <person name="Cuomo C.A."/>
            <person name="Sil A."/>
            <person name="Beyhan S."/>
        </authorList>
    </citation>
    <scope>NUCLEOTIDE SEQUENCE</scope>
    <source>
        <strain evidence="1">WU24</strain>
    </source>
</reference>
<dbReference type="VEuPathDB" id="FungiDB:I7I51_09015"/>
<organism evidence="1 2">
    <name type="scientific">Ajellomyces capsulatus</name>
    <name type="common">Darling's disease fungus</name>
    <name type="synonym">Histoplasma capsulatum</name>
    <dbReference type="NCBI Taxonomy" id="5037"/>
    <lineage>
        <taxon>Eukaryota</taxon>
        <taxon>Fungi</taxon>
        <taxon>Dikarya</taxon>
        <taxon>Ascomycota</taxon>
        <taxon>Pezizomycotina</taxon>
        <taxon>Eurotiomycetes</taxon>
        <taxon>Eurotiomycetidae</taxon>
        <taxon>Onygenales</taxon>
        <taxon>Ajellomycetaceae</taxon>
        <taxon>Histoplasma</taxon>
    </lineage>
</organism>
<dbReference type="OrthoDB" id="194443at2759"/>